<evidence type="ECO:0008006" key="8">
    <source>
        <dbReference type="Google" id="ProtNLM"/>
    </source>
</evidence>
<evidence type="ECO:0000256" key="2">
    <source>
        <dbReference type="ARBA" id="ARBA00023134"/>
    </source>
</evidence>
<dbReference type="GO" id="GO:0016559">
    <property type="term" value="P:peroxisome fission"/>
    <property type="evidence" value="ECO:0007669"/>
    <property type="project" value="TreeGrafter"/>
</dbReference>
<dbReference type="Proteomes" id="UP000223968">
    <property type="component" value="Unassembled WGS sequence"/>
</dbReference>
<dbReference type="Gene3D" id="1.20.120.1240">
    <property type="entry name" value="Dynamin, middle domain"/>
    <property type="match status" value="1"/>
</dbReference>
<keyword evidence="1" id="KW-0547">Nucleotide-binding</keyword>
<dbReference type="Pfam" id="PF00350">
    <property type="entry name" value="Dynamin_N"/>
    <property type="match status" value="1"/>
</dbReference>
<dbReference type="InterPro" id="IPR001401">
    <property type="entry name" value="Dynamin_GTPase"/>
</dbReference>
<dbReference type="Pfam" id="PF01031">
    <property type="entry name" value="Dynamin_M"/>
    <property type="match status" value="1"/>
</dbReference>
<dbReference type="InterPro" id="IPR000375">
    <property type="entry name" value="Dynamin_stalk"/>
</dbReference>
<keyword evidence="3" id="KW-0175">Coiled coil</keyword>
<dbReference type="PROSITE" id="PS51718">
    <property type="entry name" value="G_DYNAMIN_2"/>
    <property type="match status" value="1"/>
</dbReference>
<dbReference type="GO" id="GO:0016020">
    <property type="term" value="C:membrane"/>
    <property type="evidence" value="ECO:0007669"/>
    <property type="project" value="TreeGrafter"/>
</dbReference>
<proteinExistence type="predicted"/>
<dbReference type="Gene3D" id="3.40.50.300">
    <property type="entry name" value="P-loop containing nucleotide triphosphate hydrolases"/>
    <property type="match status" value="1"/>
</dbReference>
<keyword evidence="7" id="KW-1185">Reference proteome</keyword>
<sequence>MASDTFDTRGLTDLRSSESQTLLDEIDSLRGKESANFGKSSVLEAISGVPFPRNDTLCTRFATEVILREANTSSATVSIVPSQEDSPQRNQEDLQEFKKTLSGLDELPAVIDEAKSLMGISATTAFSKDILRVEITGPNKPKLTVVDLPGLIHSDSKQQSEADVELISNLVQSYMENPRSIILAVVSAKNDYANQIILKRAKKADPRGLRTLGLITKPDTLPVGSGSEQEFIELASNTNIEFRLGWHVVKNRDFESRNASTEERDRSEEEFFSKGAWKNLPRHMVGISALRQRLSKILLDQIKTHLPNLIKDILKNIDDCEKKLEELGDNRATLDEQRQFLLKLSQSFERLCKAAIDGNYEDPFFGNPLADAQYHKRLRAVVQNQNFKFAEVMRISGHHRAIYGRHENSPAITEDQIVMRRSQAIQWARLILERSRGRELPGSFNPLLVGELFQDQSCLWEKIARQLVEDIGEAVKEFLDRVLRTLADDEILHSLFANWINRNVNERFERANRSLNQLLAERAKHPITYNHYYTETLQNMRQEQQTTDLKDKIRNFMEKNDERVIYEDDILSLAKSLSMQREINMDDFACSELLDSMQAYYKVALKTFIDNVTTQVVERDLIGDLWTIFTPTDVGKMPAQLISEIAAESDEAVGRRQQLGRKLHTLRKGLEICRRHETHITLSSSPLVAPFPPHTVT</sequence>
<dbReference type="CDD" id="cd08771">
    <property type="entry name" value="DLP_1"/>
    <property type="match status" value="1"/>
</dbReference>
<accession>A0A2B7XJC9</accession>
<dbReference type="GO" id="GO:0000266">
    <property type="term" value="P:mitochondrial fission"/>
    <property type="evidence" value="ECO:0007669"/>
    <property type="project" value="TreeGrafter"/>
</dbReference>
<dbReference type="SMART" id="SM00053">
    <property type="entry name" value="DYNc"/>
    <property type="match status" value="1"/>
</dbReference>
<evidence type="ECO:0000256" key="1">
    <source>
        <dbReference type="ARBA" id="ARBA00022741"/>
    </source>
</evidence>
<dbReference type="AlphaFoldDB" id="A0A2B7XJC9"/>
<reference evidence="6 7" key="1">
    <citation type="submission" date="2017-10" db="EMBL/GenBank/DDBJ databases">
        <title>Comparative genomics in systemic dimorphic fungi from Ajellomycetaceae.</title>
        <authorList>
            <person name="Munoz J.F."/>
            <person name="Mcewen J.G."/>
            <person name="Clay O.K."/>
            <person name="Cuomo C.A."/>
        </authorList>
    </citation>
    <scope>NUCLEOTIDE SEQUENCE [LARGE SCALE GENOMIC DNA]</scope>
    <source>
        <strain evidence="6 7">UAMH5409</strain>
    </source>
</reference>
<protein>
    <recommendedName>
        <fullName evidence="8">GED domain-containing protein</fullName>
    </recommendedName>
</protein>
<dbReference type="InterPro" id="IPR045063">
    <property type="entry name" value="Dynamin_N"/>
</dbReference>
<dbReference type="GO" id="GO:0003924">
    <property type="term" value="F:GTPase activity"/>
    <property type="evidence" value="ECO:0007669"/>
    <property type="project" value="InterPro"/>
</dbReference>
<dbReference type="GO" id="GO:0008017">
    <property type="term" value="F:microtubule binding"/>
    <property type="evidence" value="ECO:0007669"/>
    <property type="project" value="TreeGrafter"/>
</dbReference>
<dbReference type="EMBL" id="PDNB01000067">
    <property type="protein sequence ID" value="PGH11844.1"/>
    <property type="molecule type" value="Genomic_DNA"/>
</dbReference>
<dbReference type="GO" id="GO:0005874">
    <property type="term" value="C:microtubule"/>
    <property type="evidence" value="ECO:0007669"/>
    <property type="project" value="TreeGrafter"/>
</dbReference>
<feature type="coiled-coil region" evidence="3">
    <location>
        <begin position="310"/>
        <end position="337"/>
    </location>
</feature>
<dbReference type="InterPro" id="IPR027417">
    <property type="entry name" value="P-loop_NTPase"/>
</dbReference>
<dbReference type="GO" id="GO:0005739">
    <property type="term" value="C:mitochondrion"/>
    <property type="evidence" value="ECO:0007669"/>
    <property type="project" value="TreeGrafter"/>
</dbReference>
<evidence type="ECO:0000313" key="6">
    <source>
        <dbReference type="EMBL" id="PGH11844.1"/>
    </source>
</evidence>
<dbReference type="GO" id="GO:0048312">
    <property type="term" value="P:intracellular distribution of mitochondria"/>
    <property type="evidence" value="ECO:0007669"/>
    <property type="project" value="TreeGrafter"/>
</dbReference>
<dbReference type="PRINTS" id="PR00195">
    <property type="entry name" value="DYNAMIN"/>
</dbReference>
<keyword evidence="2" id="KW-0342">GTP-binding</keyword>
<evidence type="ECO:0000259" key="5">
    <source>
        <dbReference type="PROSITE" id="PS51718"/>
    </source>
</evidence>
<dbReference type="InterPro" id="IPR030381">
    <property type="entry name" value="G_DYNAMIN_dom"/>
</dbReference>
<feature type="domain" description="GED" evidence="4">
    <location>
        <begin position="590"/>
        <end position="681"/>
    </location>
</feature>
<feature type="domain" description="Dynamin-type G" evidence="5">
    <location>
        <begin position="23"/>
        <end position="307"/>
    </location>
</feature>
<evidence type="ECO:0000313" key="7">
    <source>
        <dbReference type="Proteomes" id="UP000223968"/>
    </source>
</evidence>
<evidence type="ECO:0000259" key="4">
    <source>
        <dbReference type="PROSITE" id="PS51388"/>
    </source>
</evidence>
<comment type="caution">
    <text evidence="6">The sequence shown here is derived from an EMBL/GenBank/DDBJ whole genome shotgun (WGS) entry which is preliminary data.</text>
</comment>
<dbReference type="STRING" id="1447875.A0A2B7XJC9"/>
<evidence type="ECO:0000256" key="3">
    <source>
        <dbReference type="SAM" id="Coils"/>
    </source>
</evidence>
<dbReference type="OrthoDB" id="415706at2759"/>
<gene>
    <name evidence="6" type="ORF">AJ79_04641</name>
</gene>
<dbReference type="GO" id="GO:0006897">
    <property type="term" value="P:endocytosis"/>
    <property type="evidence" value="ECO:0007669"/>
    <property type="project" value="TreeGrafter"/>
</dbReference>
<dbReference type="SUPFAM" id="SSF52540">
    <property type="entry name" value="P-loop containing nucleoside triphosphate hydrolases"/>
    <property type="match status" value="1"/>
</dbReference>
<name>A0A2B7XJC9_9EURO</name>
<organism evidence="6 7">
    <name type="scientific">Helicocarpus griseus UAMH5409</name>
    <dbReference type="NCBI Taxonomy" id="1447875"/>
    <lineage>
        <taxon>Eukaryota</taxon>
        <taxon>Fungi</taxon>
        <taxon>Dikarya</taxon>
        <taxon>Ascomycota</taxon>
        <taxon>Pezizomycotina</taxon>
        <taxon>Eurotiomycetes</taxon>
        <taxon>Eurotiomycetidae</taxon>
        <taxon>Onygenales</taxon>
        <taxon>Ajellomycetaceae</taxon>
        <taxon>Helicocarpus</taxon>
    </lineage>
</organism>
<dbReference type="InterPro" id="IPR020850">
    <property type="entry name" value="GED_dom"/>
</dbReference>
<dbReference type="InterPro" id="IPR022812">
    <property type="entry name" value="Dynamin"/>
</dbReference>
<dbReference type="GO" id="GO:0005525">
    <property type="term" value="F:GTP binding"/>
    <property type="evidence" value="ECO:0007669"/>
    <property type="project" value="InterPro"/>
</dbReference>
<dbReference type="PANTHER" id="PTHR11566:SF21">
    <property type="entry name" value="DYNAMIN RELATED PROTEIN 1, ISOFORM A"/>
    <property type="match status" value="1"/>
</dbReference>
<dbReference type="FunFam" id="3.40.50.300:FF:001425">
    <property type="entry name" value="Dynamin GTPase, putative"/>
    <property type="match status" value="1"/>
</dbReference>
<dbReference type="PROSITE" id="PS51388">
    <property type="entry name" value="GED"/>
    <property type="match status" value="1"/>
</dbReference>
<dbReference type="PANTHER" id="PTHR11566">
    <property type="entry name" value="DYNAMIN"/>
    <property type="match status" value="1"/>
</dbReference>